<dbReference type="Pfam" id="PF01695">
    <property type="entry name" value="IstB_IS21"/>
    <property type="match status" value="1"/>
</dbReference>
<dbReference type="AlphaFoldDB" id="A0A221V0G4"/>
<dbReference type="EMBL" id="CP022515">
    <property type="protein sequence ID" value="ASO07107.1"/>
    <property type="molecule type" value="Genomic_DNA"/>
</dbReference>
<dbReference type="InterPro" id="IPR002611">
    <property type="entry name" value="IstB_ATP-bd"/>
</dbReference>
<dbReference type="GO" id="GO:0006260">
    <property type="term" value="P:DNA replication"/>
    <property type="evidence" value="ECO:0007669"/>
    <property type="project" value="TreeGrafter"/>
</dbReference>
<evidence type="ECO:0000313" key="5">
    <source>
        <dbReference type="EMBL" id="ASO05351.1"/>
    </source>
</evidence>
<gene>
    <name evidence="4" type="ORF">AREALGSMS7_00674</name>
    <name evidence="5" type="ORF">AREALGSMS7_01888</name>
    <name evidence="6" type="ORF">AREALGSMS7_03692</name>
</gene>
<dbReference type="STRING" id="616991.GCA_000733925_00670"/>
<dbReference type="NCBIfam" id="NF038214">
    <property type="entry name" value="IS21_help_AAA"/>
    <property type="match status" value="1"/>
</dbReference>
<feature type="domain" description="IstB-like ATP-binding" evidence="3">
    <location>
        <begin position="9"/>
        <end position="241"/>
    </location>
</feature>
<dbReference type="InterPro" id="IPR027417">
    <property type="entry name" value="P-loop_NTPase"/>
</dbReference>
<organism evidence="6 7">
    <name type="scientific">Arenibacter algicola</name>
    <dbReference type="NCBI Taxonomy" id="616991"/>
    <lineage>
        <taxon>Bacteria</taxon>
        <taxon>Pseudomonadati</taxon>
        <taxon>Bacteroidota</taxon>
        <taxon>Flavobacteriia</taxon>
        <taxon>Flavobacteriales</taxon>
        <taxon>Flavobacteriaceae</taxon>
        <taxon>Arenibacter</taxon>
    </lineage>
</organism>
<name>A0A221V0G4_9FLAO</name>
<dbReference type="GO" id="GO:0005524">
    <property type="term" value="F:ATP binding"/>
    <property type="evidence" value="ECO:0007669"/>
    <property type="project" value="UniProtKB-KW"/>
</dbReference>
<dbReference type="EMBL" id="CP022515">
    <property type="protein sequence ID" value="ASO04158.1"/>
    <property type="molecule type" value="Genomic_DNA"/>
</dbReference>
<dbReference type="InterPro" id="IPR028350">
    <property type="entry name" value="DNAC/IstB-like"/>
</dbReference>
<accession>A0A221V0G4</accession>
<dbReference type="Proteomes" id="UP000204551">
    <property type="component" value="Chromosome"/>
</dbReference>
<dbReference type="PIRSF" id="PIRSF003073">
    <property type="entry name" value="DNAC_TnpB_IstB"/>
    <property type="match status" value="1"/>
</dbReference>
<evidence type="ECO:0000259" key="3">
    <source>
        <dbReference type="Pfam" id="PF01695"/>
    </source>
</evidence>
<evidence type="ECO:0000256" key="2">
    <source>
        <dbReference type="ARBA" id="ARBA00022840"/>
    </source>
</evidence>
<keyword evidence="1" id="KW-0547">Nucleotide-binding</keyword>
<proteinExistence type="predicted"/>
<reference evidence="6 7" key="1">
    <citation type="submission" date="2017-07" db="EMBL/GenBank/DDBJ databases">
        <title>Genome Sequence of Arenibacter algicola Strain SMS7 Isolated from a culture of the Diatom Skeletonema marinoi.</title>
        <authorList>
            <person name="Topel M."/>
            <person name="Pinder M.I.M."/>
            <person name="Johansson O.N."/>
            <person name="Kourtchenko O."/>
            <person name="Godhe A."/>
            <person name="Clarke A.K."/>
        </authorList>
    </citation>
    <scope>NUCLEOTIDE SEQUENCE [LARGE SCALE GENOMIC DNA]</scope>
    <source>
        <strain evidence="6 7">SMS7</strain>
    </source>
</reference>
<protein>
    <submittedName>
        <fullName evidence="6">Insertion sequence putative ATP-binding protein</fullName>
    </submittedName>
</protein>
<dbReference type="KEGG" id="aalg:AREALGSMS7_03692"/>
<dbReference type="InterPro" id="IPR047661">
    <property type="entry name" value="IstB"/>
</dbReference>
<dbReference type="SUPFAM" id="SSF52540">
    <property type="entry name" value="P-loop containing nucleoside triphosphate hydrolases"/>
    <property type="match status" value="1"/>
</dbReference>
<dbReference type="PANTHER" id="PTHR30050">
    <property type="entry name" value="CHROMOSOMAL REPLICATION INITIATOR PROTEIN DNAA"/>
    <property type="match status" value="1"/>
</dbReference>
<dbReference type="PANTHER" id="PTHR30050:SF4">
    <property type="entry name" value="ATP-BINDING PROTEIN RV3427C IN INSERTION SEQUENCE-RELATED"/>
    <property type="match status" value="1"/>
</dbReference>
<dbReference type="KEGG" id="aalg:AREALGSMS7_00674"/>
<sequence length="246" mass="27914">MNNNQTIEKLKQMRLGAMAELHLQHVKSNRLSDMTADEYLALLIDHQWEDRQNSKIGRLLKQAGFRQQASLADVNYTHDRDLDKNMFLRLGTLDFIERKENIIICGLCGCGKSYLSQALGHQACMMEYKTVYANTARLLKKLKLSKVDGTYLKELAKLLKADLLILDDFGLQAFDNHAREALMDIIDDRYNRASTIISTQIPVSAWYEIIGGDGTQADALLDRIVNSSHRINLQGESLRKGTLKSI</sequence>
<evidence type="ECO:0000256" key="1">
    <source>
        <dbReference type="ARBA" id="ARBA00022741"/>
    </source>
</evidence>
<keyword evidence="2 6" id="KW-0067">ATP-binding</keyword>
<evidence type="ECO:0000313" key="7">
    <source>
        <dbReference type="Proteomes" id="UP000204551"/>
    </source>
</evidence>
<dbReference type="KEGG" id="aalg:AREALGSMS7_01888"/>
<evidence type="ECO:0000313" key="6">
    <source>
        <dbReference type="EMBL" id="ASO07107.1"/>
    </source>
</evidence>
<evidence type="ECO:0000313" key="4">
    <source>
        <dbReference type="EMBL" id="ASO04158.1"/>
    </source>
</evidence>
<dbReference type="Gene3D" id="3.40.50.300">
    <property type="entry name" value="P-loop containing nucleotide triphosphate hydrolases"/>
    <property type="match status" value="1"/>
</dbReference>
<dbReference type="EMBL" id="CP022515">
    <property type="protein sequence ID" value="ASO05351.1"/>
    <property type="molecule type" value="Genomic_DNA"/>
</dbReference>